<gene>
    <name evidence="3" type="ORF">A3Q56_02667</name>
</gene>
<dbReference type="EMBL" id="LWCA01000256">
    <property type="protein sequence ID" value="OAF69601.1"/>
    <property type="molecule type" value="Genomic_DNA"/>
</dbReference>
<keyword evidence="1" id="KW-1133">Transmembrane helix</keyword>
<evidence type="ECO:0000259" key="2">
    <source>
        <dbReference type="Pfam" id="PF00650"/>
    </source>
</evidence>
<evidence type="ECO:0000256" key="1">
    <source>
        <dbReference type="SAM" id="Phobius"/>
    </source>
</evidence>
<keyword evidence="1" id="KW-0472">Membrane</keyword>
<name>A0A177B7P7_9BILA</name>
<keyword evidence="4" id="KW-1185">Reference proteome</keyword>
<accession>A0A177B7P7</accession>
<dbReference type="Pfam" id="PF00650">
    <property type="entry name" value="CRAL_TRIO"/>
    <property type="match status" value="1"/>
</dbReference>
<feature type="transmembrane region" description="Helical" evidence="1">
    <location>
        <begin position="126"/>
        <end position="149"/>
    </location>
</feature>
<dbReference type="GO" id="GO:0140284">
    <property type="term" value="C:endoplasmic reticulum-endosome membrane contact site"/>
    <property type="evidence" value="ECO:0007669"/>
    <property type="project" value="TreeGrafter"/>
</dbReference>
<evidence type="ECO:0000313" key="3">
    <source>
        <dbReference type="EMBL" id="OAF69601.1"/>
    </source>
</evidence>
<dbReference type="OrthoDB" id="75724at2759"/>
<comment type="caution">
    <text evidence="3">The sequence shown here is derived from an EMBL/GenBank/DDBJ whole genome shotgun (WGS) entry which is preliminary data.</text>
</comment>
<evidence type="ECO:0000313" key="4">
    <source>
        <dbReference type="Proteomes" id="UP000078046"/>
    </source>
</evidence>
<dbReference type="Gene3D" id="3.40.525.10">
    <property type="entry name" value="CRAL-TRIO lipid binding domain"/>
    <property type="match status" value="1"/>
</dbReference>
<organism evidence="3 4">
    <name type="scientific">Intoshia linei</name>
    <dbReference type="NCBI Taxonomy" id="1819745"/>
    <lineage>
        <taxon>Eukaryota</taxon>
        <taxon>Metazoa</taxon>
        <taxon>Spiralia</taxon>
        <taxon>Lophotrochozoa</taxon>
        <taxon>Mesozoa</taxon>
        <taxon>Orthonectida</taxon>
        <taxon>Rhopaluridae</taxon>
        <taxon>Intoshia</taxon>
    </lineage>
</organism>
<feature type="domain" description="CRAL-TRIO" evidence="2">
    <location>
        <begin position="147"/>
        <end position="272"/>
    </location>
</feature>
<dbReference type="InterPro" id="IPR001251">
    <property type="entry name" value="CRAL-TRIO_dom"/>
</dbReference>
<dbReference type="PANTHER" id="PTHR46384:SF1">
    <property type="entry name" value="MOTILE SPERM DOMAIN-CONTAINING PROTEIN 2"/>
    <property type="match status" value="1"/>
</dbReference>
<dbReference type="CDD" id="cd00170">
    <property type="entry name" value="SEC14"/>
    <property type="match status" value="1"/>
</dbReference>
<dbReference type="InterPro" id="IPR036865">
    <property type="entry name" value="CRAL-TRIO_dom_sf"/>
</dbReference>
<dbReference type="Proteomes" id="UP000078046">
    <property type="component" value="Unassembled WGS sequence"/>
</dbReference>
<dbReference type="PANTHER" id="PTHR46384">
    <property type="entry name" value="MOTILE SPERM DOMAIN-CONTAINING PROTEIN 2"/>
    <property type="match status" value="1"/>
</dbReference>
<dbReference type="AlphaFoldDB" id="A0A177B7P7"/>
<proteinExistence type="predicted"/>
<reference evidence="3 4" key="1">
    <citation type="submission" date="2016-04" db="EMBL/GenBank/DDBJ databases">
        <title>The genome of Intoshia linei affirms orthonectids as highly simplified spiralians.</title>
        <authorList>
            <person name="Mikhailov K.V."/>
            <person name="Slusarev G.S."/>
            <person name="Nikitin M.A."/>
            <person name="Logacheva M.D."/>
            <person name="Penin A."/>
            <person name="Aleoshin V."/>
            <person name="Panchin Y.V."/>
        </authorList>
    </citation>
    <scope>NUCLEOTIDE SEQUENCE [LARGE SCALE GENOMIC DNA]</scope>
    <source>
        <strain evidence="3">Intl2013</strain>
        <tissue evidence="3">Whole animal</tissue>
    </source>
</reference>
<sequence length="279" mass="33222">MNITDEEVTVSADTILKFRHYYVDQLLSEESNAAFNINYEIYKKWCLNYNFRYFLNDDSFTSLFLKQNDLNFNKSFLQAKKSLEVRTKFNIQDKSEQFFDFNLHNSGYIYYHGRTKYKTEICMSSISIILVIICITCFTFLIILNNIVYINMKKVSKFKNLDVLKQYLLWHLERKAKFEHGTKLTVLINCENVSLYEVRKELILGIMHCFINYIPYRIKSLLAYKFSTILSGIWFCVKKFLSEQQTKRVFFVNEDTLKDHISDEELQIQFGGLCGELFI</sequence>
<dbReference type="InterPro" id="IPR053012">
    <property type="entry name" value="ER-organelle_contact"/>
</dbReference>
<dbReference type="SUPFAM" id="SSF52087">
    <property type="entry name" value="CRAL/TRIO domain"/>
    <property type="match status" value="1"/>
</dbReference>
<keyword evidence="1" id="KW-0812">Transmembrane</keyword>
<protein>
    <recommendedName>
        <fullName evidence="2">CRAL-TRIO domain-containing protein</fullName>
    </recommendedName>
</protein>
<dbReference type="GO" id="GO:0012505">
    <property type="term" value="C:endomembrane system"/>
    <property type="evidence" value="ECO:0007669"/>
    <property type="project" value="TreeGrafter"/>
</dbReference>